<keyword evidence="1" id="KW-0547">Nucleotide-binding</keyword>
<keyword evidence="5" id="KW-1185">Reference proteome</keyword>
<dbReference type="Gene3D" id="1.10.10.10">
    <property type="entry name" value="Winged helix-like DNA-binding domain superfamily/Winged helix DNA-binding domain"/>
    <property type="match status" value="1"/>
</dbReference>
<dbReference type="GO" id="GO:0004016">
    <property type="term" value="F:adenylate cyclase activity"/>
    <property type="evidence" value="ECO:0007669"/>
    <property type="project" value="TreeGrafter"/>
</dbReference>
<dbReference type="AlphaFoldDB" id="A0A0T6LPM2"/>
<organism evidence="4 5">
    <name type="scientific">Wenjunlia vitaminophila</name>
    <name type="common">Streptomyces vitaminophilus</name>
    <dbReference type="NCBI Taxonomy" id="76728"/>
    <lineage>
        <taxon>Bacteria</taxon>
        <taxon>Bacillati</taxon>
        <taxon>Actinomycetota</taxon>
        <taxon>Actinomycetes</taxon>
        <taxon>Kitasatosporales</taxon>
        <taxon>Streptomycetaceae</taxon>
        <taxon>Wenjunlia</taxon>
    </lineage>
</organism>
<dbReference type="GO" id="GO:0005737">
    <property type="term" value="C:cytoplasm"/>
    <property type="evidence" value="ECO:0007669"/>
    <property type="project" value="TreeGrafter"/>
</dbReference>
<keyword evidence="2" id="KW-0067">ATP-binding</keyword>
<protein>
    <recommendedName>
        <fullName evidence="3">HTH luxR-type domain-containing protein</fullName>
    </recommendedName>
</protein>
<evidence type="ECO:0000256" key="1">
    <source>
        <dbReference type="ARBA" id="ARBA00022741"/>
    </source>
</evidence>
<sequence length="972" mass="102057">MGGAGLGPFAGRSAELGRLEAVLERVAAGGSAVVDVIGDAGIGKSRLLTEFAARARSRGVTVLRGRATERARARAFRPFTDAFADLDQRTLRVFPALADLPAEVRGEPGGASAAGEVSAAGRVGGPAPLDHFGLFRATAAALGRVTPPGLAVVLDDLHWADTASLDLLDHLVRHPVRAPLLLVVSRRERQSPPAVESVLARGADAGAVVRIALGPLDGREGLEVLAPDLPAEDAVAIHAASGGYPLYFQILLQALRAGAPPGAPVPPCGVPVGPGAALLLDELAPLTPLERSVLEAVAVLGGHATTSLLGAVTGADDFRLVAALRQVVGRDLARPAPGGHRVELRHPLVRALVLASTDPWRRQELHRRAAAALALTGAPLDERAHHIEQSLTRWDPDAAAVLVEAAERSAASDPTRAARWLDIVLGLLPDTTQHLDRRCALMLTQARVLGMTGAVRRSRDLLHRLISLRRPAVDDDLRTSAVVLCAFLERHLGRYPAASALLRRELDRRPGPSPVQRTGLVVEWGCCALFANRFPEVREELARTLAEARARGDEAGEAELLTLTAMGEAYEGRVATAGTQVDAAAALVDVVTDGDLITQCESLVRLGWSEVFLERYADAERHAERGVLVARRAGRPFALAHLLLCSAYAHLMTGRVTAALGLADESVAVARALGGGELPGFTRAIRSLVLMHARAPGDPEVLAAAEEAAANVGAVDGWWATLARSLLAYAARGAGDPHRVRDVLLAVGGGRDLPRLQPSVRPNLFELLVESALDTGDTADAEYWAARGVEEARRLGLPAQQGAALRGVGLLEAHRGDPAAAARAFTEAAESCARSRATLREAQSLLLGAPQVLAAGDGSRAASMWRRGRRLAVDGGARLLVALADRTGVEVRGAVDGVPPGPAGRLAGLTPRERQISELIAEGLSNQAVASRLCLSTRTVESHVARVYRKTGVPSRAALASLIARGDGAGRW</sequence>
<dbReference type="PRINTS" id="PR00038">
    <property type="entry name" value="HTHLUXR"/>
</dbReference>
<name>A0A0T6LPM2_WENVI</name>
<comment type="caution">
    <text evidence="4">The sequence shown here is derived from an EMBL/GenBank/DDBJ whole genome shotgun (WGS) entry which is preliminary data.</text>
</comment>
<dbReference type="InterPro" id="IPR027417">
    <property type="entry name" value="P-loop_NTPase"/>
</dbReference>
<dbReference type="GO" id="GO:0005524">
    <property type="term" value="F:ATP binding"/>
    <property type="evidence" value="ECO:0007669"/>
    <property type="project" value="UniProtKB-KW"/>
</dbReference>
<feature type="domain" description="HTH luxR-type" evidence="3">
    <location>
        <begin position="902"/>
        <end position="967"/>
    </location>
</feature>
<dbReference type="SUPFAM" id="SSF46894">
    <property type="entry name" value="C-terminal effector domain of the bipartite response regulators"/>
    <property type="match status" value="1"/>
</dbReference>
<dbReference type="CDD" id="cd06170">
    <property type="entry name" value="LuxR_C_like"/>
    <property type="match status" value="1"/>
</dbReference>
<dbReference type="Pfam" id="PF00196">
    <property type="entry name" value="GerE"/>
    <property type="match status" value="1"/>
</dbReference>
<evidence type="ECO:0000259" key="3">
    <source>
        <dbReference type="PROSITE" id="PS50043"/>
    </source>
</evidence>
<dbReference type="eggNOG" id="COG2909">
    <property type="taxonomic scope" value="Bacteria"/>
</dbReference>
<dbReference type="GO" id="GO:0003677">
    <property type="term" value="F:DNA binding"/>
    <property type="evidence" value="ECO:0007669"/>
    <property type="project" value="InterPro"/>
</dbReference>
<evidence type="ECO:0000256" key="2">
    <source>
        <dbReference type="ARBA" id="ARBA00022840"/>
    </source>
</evidence>
<dbReference type="SMART" id="SM00421">
    <property type="entry name" value="HTH_LUXR"/>
    <property type="match status" value="1"/>
</dbReference>
<dbReference type="InterPro" id="IPR041664">
    <property type="entry name" value="AAA_16"/>
</dbReference>
<dbReference type="Pfam" id="PF13191">
    <property type="entry name" value="AAA_16"/>
    <property type="match status" value="1"/>
</dbReference>
<dbReference type="GO" id="GO:0006355">
    <property type="term" value="P:regulation of DNA-templated transcription"/>
    <property type="evidence" value="ECO:0007669"/>
    <property type="project" value="InterPro"/>
</dbReference>
<dbReference type="PROSITE" id="PS00622">
    <property type="entry name" value="HTH_LUXR_1"/>
    <property type="match status" value="1"/>
</dbReference>
<evidence type="ECO:0000313" key="4">
    <source>
        <dbReference type="EMBL" id="KRV47940.1"/>
    </source>
</evidence>
<dbReference type="Proteomes" id="UP000050867">
    <property type="component" value="Unassembled WGS sequence"/>
</dbReference>
<dbReference type="STRING" id="76728.AQ490_05695"/>
<dbReference type="InterPro" id="IPR011990">
    <property type="entry name" value="TPR-like_helical_dom_sf"/>
</dbReference>
<dbReference type="PROSITE" id="PS50043">
    <property type="entry name" value="HTH_LUXR_2"/>
    <property type="match status" value="1"/>
</dbReference>
<dbReference type="Gene3D" id="1.25.40.10">
    <property type="entry name" value="Tetratricopeptide repeat domain"/>
    <property type="match status" value="1"/>
</dbReference>
<dbReference type="InterPro" id="IPR000792">
    <property type="entry name" value="Tscrpt_reg_LuxR_C"/>
</dbReference>
<dbReference type="InterPro" id="IPR016032">
    <property type="entry name" value="Sig_transdc_resp-reg_C-effctor"/>
</dbReference>
<gene>
    <name evidence="4" type="ORF">AQ490_05695</name>
</gene>
<dbReference type="PANTHER" id="PTHR16305">
    <property type="entry name" value="TESTICULAR SOLUBLE ADENYLYL CYCLASE"/>
    <property type="match status" value="1"/>
</dbReference>
<evidence type="ECO:0000313" key="5">
    <source>
        <dbReference type="Proteomes" id="UP000050867"/>
    </source>
</evidence>
<dbReference type="SUPFAM" id="SSF52540">
    <property type="entry name" value="P-loop containing nucleoside triphosphate hydrolases"/>
    <property type="match status" value="1"/>
</dbReference>
<accession>A0A0T6LPM2</accession>
<dbReference type="EMBL" id="LLZU01000035">
    <property type="protein sequence ID" value="KRV47940.1"/>
    <property type="molecule type" value="Genomic_DNA"/>
</dbReference>
<dbReference type="InterPro" id="IPR036388">
    <property type="entry name" value="WH-like_DNA-bd_sf"/>
</dbReference>
<proteinExistence type="predicted"/>
<reference evidence="4 5" key="1">
    <citation type="submission" date="2015-10" db="EMBL/GenBank/DDBJ databases">
        <title>Draft genome sequence of pyrrolomycin-producing Streptomyces vitaminophilus.</title>
        <authorList>
            <person name="Graham D.E."/>
            <person name="Mahan K.M."/>
            <person name="Klingeman D.M."/>
            <person name="Hettich R.L."/>
            <person name="Parry R.J."/>
        </authorList>
    </citation>
    <scope>NUCLEOTIDE SEQUENCE [LARGE SCALE GENOMIC DNA]</scope>
    <source>
        <strain evidence="4 5">ATCC 31673</strain>
    </source>
</reference>
<dbReference type="PANTHER" id="PTHR16305:SF35">
    <property type="entry name" value="TRANSCRIPTIONAL ACTIVATOR DOMAIN"/>
    <property type="match status" value="1"/>
</dbReference>